<dbReference type="Pfam" id="PF07885">
    <property type="entry name" value="Ion_trans_2"/>
    <property type="match status" value="1"/>
</dbReference>
<reference evidence="11" key="1">
    <citation type="journal article" date="2014" name="Int. J. Syst. Evol. Microbiol.">
        <title>Complete genome sequence of Corynebacterium casei LMG S-19264T (=DSM 44701T), isolated from a smear-ripened cheese.</title>
        <authorList>
            <consortium name="US DOE Joint Genome Institute (JGI-PGF)"/>
            <person name="Walter F."/>
            <person name="Albersmeier A."/>
            <person name="Kalinowski J."/>
            <person name="Ruckert C."/>
        </authorList>
    </citation>
    <scope>NUCLEOTIDE SEQUENCE</scope>
    <source>
        <strain evidence="11">CGMCC 1.12187</strain>
    </source>
</reference>
<evidence type="ECO:0000313" key="11">
    <source>
        <dbReference type="EMBL" id="GGG59169.1"/>
    </source>
</evidence>
<dbReference type="InterPro" id="IPR028325">
    <property type="entry name" value="VG_K_chnl"/>
</dbReference>
<gene>
    <name evidence="11" type="ORF">GCM10011374_22580</name>
</gene>
<feature type="region of interest" description="Disordered" evidence="8">
    <location>
        <begin position="1"/>
        <end position="20"/>
    </location>
</feature>
<evidence type="ECO:0000256" key="6">
    <source>
        <dbReference type="ARBA" id="ARBA00023136"/>
    </source>
</evidence>
<dbReference type="InterPro" id="IPR013099">
    <property type="entry name" value="K_chnl_dom"/>
</dbReference>
<dbReference type="GO" id="GO:0001508">
    <property type="term" value="P:action potential"/>
    <property type="evidence" value="ECO:0007669"/>
    <property type="project" value="TreeGrafter"/>
</dbReference>
<dbReference type="GO" id="GO:0005249">
    <property type="term" value="F:voltage-gated potassium channel activity"/>
    <property type="evidence" value="ECO:0007669"/>
    <property type="project" value="InterPro"/>
</dbReference>
<accession>A0A917GWA7</accession>
<feature type="region of interest" description="Disordered" evidence="8">
    <location>
        <begin position="228"/>
        <end position="258"/>
    </location>
</feature>
<keyword evidence="6 9" id="KW-0472">Membrane</keyword>
<feature type="transmembrane region" description="Helical" evidence="9">
    <location>
        <begin position="189"/>
        <end position="214"/>
    </location>
</feature>
<dbReference type="Gene3D" id="1.10.287.70">
    <property type="match status" value="1"/>
</dbReference>
<evidence type="ECO:0000259" key="10">
    <source>
        <dbReference type="Pfam" id="PF07885"/>
    </source>
</evidence>
<keyword evidence="2" id="KW-0813">Transport</keyword>
<feature type="region of interest" description="Disordered" evidence="8">
    <location>
        <begin position="270"/>
        <end position="304"/>
    </location>
</feature>
<feature type="transmembrane region" description="Helical" evidence="9">
    <location>
        <begin position="48"/>
        <end position="73"/>
    </location>
</feature>
<name>A0A917GWA7_9MICC</name>
<evidence type="ECO:0000256" key="4">
    <source>
        <dbReference type="ARBA" id="ARBA00022989"/>
    </source>
</evidence>
<dbReference type="Gene3D" id="1.20.120.350">
    <property type="entry name" value="Voltage-gated potassium channels. Chain C"/>
    <property type="match status" value="1"/>
</dbReference>
<keyword evidence="12" id="KW-1185">Reference proteome</keyword>
<dbReference type="InterPro" id="IPR027359">
    <property type="entry name" value="Volt_channel_dom_sf"/>
</dbReference>
<evidence type="ECO:0000256" key="7">
    <source>
        <dbReference type="ARBA" id="ARBA00023303"/>
    </source>
</evidence>
<dbReference type="PANTHER" id="PTHR11537">
    <property type="entry name" value="VOLTAGE-GATED POTASSIUM CHANNEL"/>
    <property type="match status" value="1"/>
</dbReference>
<keyword evidence="5" id="KW-0406">Ion transport</keyword>
<feature type="compositionally biased region" description="Gly residues" evidence="8">
    <location>
        <begin position="294"/>
        <end position="304"/>
    </location>
</feature>
<evidence type="ECO:0000256" key="8">
    <source>
        <dbReference type="SAM" id="MobiDB-lite"/>
    </source>
</evidence>
<keyword evidence="3 9" id="KW-0812">Transmembrane</keyword>
<evidence type="ECO:0000256" key="1">
    <source>
        <dbReference type="ARBA" id="ARBA00004141"/>
    </source>
</evidence>
<evidence type="ECO:0000256" key="3">
    <source>
        <dbReference type="ARBA" id="ARBA00022692"/>
    </source>
</evidence>
<keyword evidence="4 9" id="KW-1133">Transmembrane helix</keyword>
<feature type="transmembrane region" description="Helical" evidence="9">
    <location>
        <begin position="127"/>
        <end position="147"/>
    </location>
</feature>
<comment type="caution">
    <text evidence="11">The sequence shown here is derived from an EMBL/GenBank/DDBJ whole genome shotgun (WGS) entry which is preliminary data.</text>
</comment>
<protein>
    <recommendedName>
        <fullName evidence="10">Potassium channel domain-containing protein</fullName>
    </recommendedName>
</protein>
<dbReference type="AlphaFoldDB" id="A0A917GWA7"/>
<dbReference type="Proteomes" id="UP000638848">
    <property type="component" value="Unassembled WGS sequence"/>
</dbReference>
<feature type="domain" description="Potassium channel" evidence="10">
    <location>
        <begin position="158"/>
        <end position="214"/>
    </location>
</feature>
<evidence type="ECO:0000313" key="12">
    <source>
        <dbReference type="Proteomes" id="UP000638848"/>
    </source>
</evidence>
<feature type="compositionally biased region" description="Pro residues" evidence="8">
    <location>
        <begin position="241"/>
        <end position="253"/>
    </location>
</feature>
<dbReference type="SUPFAM" id="SSF81324">
    <property type="entry name" value="Voltage-gated potassium channels"/>
    <property type="match status" value="1"/>
</dbReference>
<proteinExistence type="predicted"/>
<evidence type="ECO:0000256" key="9">
    <source>
        <dbReference type="SAM" id="Phobius"/>
    </source>
</evidence>
<dbReference type="PANTHER" id="PTHR11537:SF254">
    <property type="entry name" value="POTASSIUM VOLTAGE-GATED CHANNEL PROTEIN SHAB"/>
    <property type="match status" value="1"/>
</dbReference>
<evidence type="ECO:0000256" key="5">
    <source>
        <dbReference type="ARBA" id="ARBA00023065"/>
    </source>
</evidence>
<comment type="subcellular location">
    <subcellularLocation>
        <location evidence="1">Membrane</location>
        <topology evidence="1">Multi-pass membrane protein</topology>
    </subcellularLocation>
</comment>
<dbReference type="GO" id="GO:0008076">
    <property type="term" value="C:voltage-gated potassium channel complex"/>
    <property type="evidence" value="ECO:0007669"/>
    <property type="project" value="InterPro"/>
</dbReference>
<sequence length="304" mass="31079">MIGGMERHGPGRRARGGTDWDRVSGRARTAAAVLFLGAWAWPVLDPGLAPAVVLACRAVLVAVWVLFVVDYLARLVRARDRRAFVAGHLVDLVALAFPVFRQLELVRLAALVVVVNRRAAADLRGRVAVYLVGGAGLLGAVGSVAVLDAERGAPGANIGTLGDAAWWAVSTMSTVGYGDLYPVTPPGRVVGGVLMLGGVAVFGLVTALLASWLVEAVTARRTTVTGERPVGAAVAGTDAPGPSPQGNPEPGSPVDPAEVAALRLRVAELTERLRRLDDGPDADAGPQEGPPGPGGGGGPATGSR</sequence>
<reference evidence="11" key="2">
    <citation type="submission" date="2020-09" db="EMBL/GenBank/DDBJ databases">
        <authorList>
            <person name="Sun Q."/>
            <person name="Zhou Y."/>
        </authorList>
    </citation>
    <scope>NUCLEOTIDE SEQUENCE</scope>
    <source>
        <strain evidence="11">CGMCC 1.12187</strain>
    </source>
</reference>
<dbReference type="Gene3D" id="1.20.5.110">
    <property type="match status" value="1"/>
</dbReference>
<keyword evidence="7" id="KW-0407">Ion channel</keyword>
<evidence type="ECO:0000256" key="2">
    <source>
        <dbReference type="ARBA" id="ARBA00022448"/>
    </source>
</evidence>
<organism evidence="11 12">
    <name type="scientific">Kocuria dechangensis</name>
    <dbReference type="NCBI Taxonomy" id="1176249"/>
    <lineage>
        <taxon>Bacteria</taxon>
        <taxon>Bacillati</taxon>
        <taxon>Actinomycetota</taxon>
        <taxon>Actinomycetes</taxon>
        <taxon>Micrococcales</taxon>
        <taxon>Micrococcaceae</taxon>
        <taxon>Kocuria</taxon>
    </lineage>
</organism>
<dbReference type="EMBL" id="BMEQ01000011">
    <property type="protein sequence ID" value="GGG59169.1"/>
    <property type="molecule type" value="Genomic_DNA"/>
</dbReference>